<proteinExistence type="predicted"/>
<name>A0ABU3KM77_9BURK</name>
<dbReference type="RefSeq" id="WP_313874566.1">
    <property type="nucleotide sequence ID" value="NZ_JAVBIK010000001.1"/>
</dbReference>
<dbReference type="EMBL" id="JAVBIK010000001">
    <property type="protein sequence ID" value="MDT7518851.1"/>
    <property type="molecule type" value="Genomic_DNA"/>
</dbReference>
<organism evidence="2 3">
    <name type="scientific">Rhodoferax potami</name>
    <dbReference type="NCBI Taxonomy" id="3068338"/>
    <lineage>
        <taxon>Bacteria</taxon>
        <taxon>Pseudomonadati</taxon>
        <taxon>Pseudomonadota</taxon>
        <taxon>Betaproteobacteria</taxon>
        <taxon>Burkholderiales</taxon>
        <taxon>Comamonadaceae</taxon>
        <taxon>Rhodoferax</taxon>
    </lineage>
</organism>
<evidence type="ECO:0000313" key="3">
    <source>
        <dbReference type="Proteomes" id="UP001321700"/>
    </source>
</evidence>
<evidence type="ECO:0000313" key="2">
    <source>
        <dbReference type="EMBL" id="MDT7518851.1"/>
    </source>
</evidence>
<dbReference type="Proteomes" id="UP001321700">
    <property type="component" value="Unassembled WGS sequence"/>
</dbReference>
<keyword evidence="1" id="KW-0732">Signal</keyword>
<dbReference type="InterPro" id="IPR021647">
    <property type="entry name" value="CusF_Ec"/>
</dbReference>
<protein>
    <submittedName>
        <fullName evidence="2">Copper-binding protein</fullName>
    </submittedName>
</protein>
<gene>
    <name evidence="2" type="ORF">RAE19_09045</name>
</gene>
<comment type="caution">
    <text evidence="2">The sequence shown here is derived from an EMBL/GenBank/DDBJ whole genome shotgun (WGS) entry which is preliminary data.</text>
</comment>
<feature type="signal peptide" evidence="1">
    <location>
        <begin position="1"/>
        <end position="25"/>
    </location>
</feature>
<dbReference type="Pfam" id="PF11604">
    <property type="entry name" value="CusF_Ec"/>
    <property type="match status" value="1"/>
</dbReference>
<keyword evidence="3" id="KW-1185">Reference proteome</keyword>
<accession>A0ABU3KM77</accession>
<feature type="chain" id="PRO_5046274836" evidence="1">
    <location>
        <begin position="26"/>
        <end position="102"/>
    </location>
</feature>
<dbReference type="InterPro" id="IPR042230">
    <property type="entry name" value="CusF_sf"/>
</dbReference>
<reference evidence="2 3" key="1">
    <citation type="submission" date="2023-08" db="EMBL/GenBank/DDBJ databases">
        <title>Rhodoferax potami sp. nov. and Rhodoferax mekongensis sp. nov., isolated from the Mekong River in Thailand.</title>
        <authorList>
            <person name="Kitikhun S."/>
            <person name="Charoenyingcharoen P."/>
            <person name="Siriarchawattana P."/>
            <person name="Likhitrattanapisal S."/>
            <person name="Nilsakha T."/>
            <person name="Chanpet A."/>
            <person name="Rattanawaree P."/>
            <person name="Ingsriswang S."/>
        </authorList>
    </citation>
    <scope>NUCLEOTIDE SEQUENCE [LARGE SCALE GENOMIC DNA]</scope>
    <source>
        <strain evidence="2 3">TBRC 17660</strain>
    </source>
</reference>
<evidence type="ECO:0000256" key="1">
    <source>
        <dbReference type="SAM" id="SignalP"/>
    </source>
</evidence>
<dbReference type="Gene3D" id="2.40.50.320">
    <property type="entry name" value="Copper binding periplasmic protein CusF"/>
    <property type="match status" value="1"/>
</dbReference>
<sequence length="102" mass="10800">MTFSQLAHRAGITLAALVCATSVFAQATAGLAQGEIRKVDKAAAKITIKHGDIPSIEMPPMTMVFGVKDAALLDNAKAGDKIRFDAVLEGGKYIVTRLEADR</sequence>